<dbReference type="RefSeq" id="WP_246383856.1">
    <property type="nucleotide sequence ID" value="NZ_BAAACU010000020.1"/>
</dbReference>
<sequence>MSMSPSKLIVRIEELRKEMTDVALKKGINSAESIRLSQELDALLNKFEKIKQEK</sequence>
<dbReference type="InterPro" id="IPR018540">
    <property type="entry name" value="Spo0E-like"/>
</dbReference>
<dbReference type="InterPro" id="IPR037208">
    <property type="entry name" value="Spo0E-like_sf"/>
</dbReference>
<evidence type="ECO:0000313" key="1">
    <source>
        <dbReference type="EMBL" id="MBB6511292.1"/>
    </source>
</evidence>
<dbReference type="PANTHER" id="PTHR41263">
    <property type="entry name" value="ASPARTYL-PHOSPHATE PHOSPHATASE YISI"/>
    <property type="match status" value="1"/>
</dbReference>
<proteinExistence type="predicted"/>
<dbReference type="AlphaFoldDB" id="A0A841RGX3"/>
<dbReference type="PANTHER" id="PTHR41263:SF1">
    <property type="entry name" value="ASPARTYL-PHOSPHATE PHOSPHATASE YISI"/>
    <property type="match status" value="1"/>
</dbReference>
<dbReference type="InterPro" id="IPR036638">
    <property type="entry name" value="HLH_DNA-bd_sf"/>
</dbReference>
<dbReference type="GO" id="GO:0043937">
    <property type="term" value="P:regulation of sporulation"/>
    <property type="evidence" value="ECO:0007669"/>
    <property type="project" value="InterPro"/>
</dbReference>
<reference evidence="1 2" key="1">
    <citation type="submission" date="2020-08" db="EMBL/GenBank/DDBJ databases">
        <title>Genomic Encyclopedia of Type Strains, Phase IV (KMG-IV): sequencing the most valuable type-strain genomes for metagenomic binning, comparative biology and taxonomic classification.</title>
        <authorList>
            <person name="Goeker M."/>
        </authorList>
    </citation>
    <scope>NUCLEOTIDE SEQUENCE [LARGE SCALE GENOMIC DNA]</scope>
    <source>
        <strain evidence="1 2">DSM 11805</strain>
    </source>
</reference>
<name>A0A841RGX3_9BACI</name>
<keyword evidence="2" id="KW-1185">Reference proteome</keyword>
<dbReference type="SUPFAM" id="SSF140500">
    <property type="entry name" value="BAS1536-like"/>
    <property type="match status" value="1"/>
</dbReference>
<dbReference type="Pfam" id="PF09388">
    <property type="entry name" value="SpoOE-like"/>
    <property type="match status" value="1"/>
</dbReference>
<evidence type="ECO:0000313" key="2">
    <source>
        <dbReference type="Proteomes" id="UP000572212"/>
    </source>
</evidence>
<dbReference type="Gene3D" id="4.10.280.10">
    <property type="entry name" value="Helix-loop-helix DNA-binding domain"/>
    <property type="match status" value="1"/>
</dbReference>
<accession>A0A841RGX3</accession>
<dbReference type="EMBL" id="JACHON010000001">
    <property type="protein sequence ID" value="MBB6511292.1"/>
    <property type="molecule type" value="Genomic_DNA"/>
</dbReference>
<dbReference type="Proteomes" id="UP000572212">
    <property type="component" value="Unassembled WGS sequence"/>
</dbReference>
<dbReference type="InterPro" id="IPR053028">
    <property type="entry name" value="Spo0E-like_phosphatase"/>
</dbReference>
<organism evidence="1 2">
    <name type="scientific">Gracilibacillus halotolerans</name>
    <dbReference type="NCBI Taxonomy" id="74386"/>
    <lineage>
        <taxon>Bacteria</taxon>
        <taxon>Bacillati</taxon>
        <taxon>Bacillota</taxon>
        <taxon>Bacilli</taxon>
        <taxon>Bacillales</taxon>
        <taxon>Bacillaceae</taxon>
        <taxon>Gracilibacillus</taxon>
    </lineage>
</organism>
<protein>
    <submittedName>
        <fullName evidence="1">Stage 0 sporulation regulatory protein</fullName>
    </submittedName>
</protein>
<dbReference type="GO" id="GO:0046983">
    <property type="term" value="F:protein dimerization activity"/>
    <property type="evidence" value="ECO:0007669"/>
    <property type="project" value="InterPro"/>
</dbReference>
<comment type="caution">
    <text evidence="1">The sequence shown here is derived from an EMBL/GenBank/DDBJ whole genome shotgun (WGS) entry which is preliminary data.</text>
</comment>
<gene>
    <name evidence="1" type="ORF">GGQ92_000059</name>
</gene>